<evidence type="ECO:0000313" key="1">
    <source>
        <dbReference type="EMBL" id="KAK2143500.1"/>
    </source>
</evidence>
<dbReference type="Proteomes" id="UP001208570">
    <property type="component" value="Unassembled WGS sequence"/>
</dbReference>
<evidence type="ECO:0000313" key="2">
    <source>
        <dbReference type="Proteomes" id="UP001208570"/>
    </source>
</evidence>
<reference evidence="1" key="1">
    <citation type="journal article" date="2023" name="Mol. Biol. Evol.">
        <title>Third-Generation Sequencing Reveals the Adaptive Role of the Epigenome in Three Deep-Sea Polychaetes.</title>
        <authorList>
            <person name="Perez M."/>
            <person name="Aroh O."/>
            <person name="Sun Y."/>
            <person name="Lan Y."/>
            <person name="Juniper S.K."/>
            <person name="Young C.R."/>
            <person name="Angers B."/>
            <person name="Qian P.Y."/>
        </authorList>
    </citation>
    <scope>NUCLEOTIDE SEQUENCE</scope>
    <source>
        <strain evidence="1">P08H-3</strain>
    </source>
</reference>
<dbReference type="PRINTS" id="PR01345">
    <property type="entry name" value="CERVTRCPTASE"/>
</dbReference>
<sequence>MAQIYYNIAEHGSDAECLDLFHQQTQFRCLASCSPSEHRKNPNLAHRGLGRLSSANTILMHRGHSNKKAGYKMRSVKLQSTPVEKDLGVFVGDSLKFRDHVSYAVNKASRLLRLIRMTFFCIDEDTLPRLLTTLVRPHLEYGNIIWHPRYWIEKMQRCRRGDIIQVFKIMNGLDWLDSEIFFLELKEDVPGGTWLLMRHSRLEIRKNVFSQRMVQDWNSLSEGTVADTTLYMFKSRLDKPWQALKYVAP</sequence>
<dbReference type="EMBL" id="JAODUP010000837">
    <property type="protein sequence ID" value="KAK2143500.1"/>
    <property type="molecule type" value="Genomic_DNA"/>
</dbReference>
<dbReference type="PANTHER" id="PTHR33332">
    <property type="entry name" value="REVERSE TRANSCRIPTASE DOMAIN-CONTAINING PROTEIN"/>
    <property type="match status" value="1"/>
</dbReference>
<proteinExistence type="predicted"/>
<dbReference type="AlphaFoldDB" id="A0AAD9MS80"/>
<organism evidence="1 2">
    <name type="scientific">Paralvinella palmiformis</name>
    <dbReference type="NCBI Taxonomy" id="53620"/>
    <lineage>
        <taxon>Eukaryota</taxon>
        <taxon>Metazoa</taxon>
        <taxon>Spiralia</taxon>
        <taxon>Lophotrochozoa</taxon>
        <taxon>Annelida</taxon>
        <taxon>Polychaeta</taxon>
        <taxon>Sedentaria</taxon>
        <taxon>Canalipalpata</taxon>
        <taxon>Terebellida</taxon>
        <taxon>Terebelliformia</taxon>
        <taxon>Alvinellidae</taxon>
        <taxon>Paralvinella</taxon>
    </lineage>
</organism>
<name>A0AAD9MS80_9ANNE</name>
<gene>
    <name evidence="1" type="ORF">LSH36_837g01105</name>
</gene>
<accession>A0AAD9MS80</accession>
<comment type="caution">
    <text evidence="1">The sequence shown here is derived from an EMBL/GenBank/DDBJ whole genome shotgun (WGS) entry which is preliminary data.</text>
</comment>
<protein>
    <submittedName>
        <fullName evidence="1">Uncharacterized protein</fullName>
    </submittedName>
</protein>
<keyword evidence="2" id="KW-1185">Reference proteome</keyword>